<dbReference type="NCBIfam" id="TIGR00150">
    <property type="entry name" value="T6A_YjeE"/>
    <property type="match status" value="1"/>
</dbReference>
<evidence type="ECO:0000256" key="5">
    <source>
        <dbReference type="ARBA" id="ARBA00022694"/>
    </source>
</evidence>
<evidence type="ECO:0000256" key="2">
    <source>
        <dbReference type="ARBA" id="ARBA00007599"/>
    </source>
</evidence>
<evidence type="ECO:0000256" key="7">
    <source>
        <dbReference type="ARBA" id="ARBA00022741"/>
    </source>
</evidence>
<dbReference type="GO" id="GO:0046872">
    <property type="term" value="F:metal ion binding"/>
    <property type="evidence" value="ECO:0007669"/>
    <property type="project" value="UniProtKB-KW"/>
</dbReference>
<comment type="similarity">
    <text evidence="2">Belongs to the TsaE family.</text>
</comment>
<evidence type="ECO:0000313" key="12">
    <source>
        <dbReference type="Proteomes" id="UP000178759"/>
    </source>
</evidence>
<dbReference type="Gene3D" id="3.40.50.300">
    <property type="entry name" value="P-loop containing nucleotide triphosphate hydrolases"/>
    <property type="match status" value="1"/>
</dbReference>
<dbReference type="GO" id="GO:0002949">
    <property type="term" value="P:tRNA threonylcarbamoyladenosine modification"/>
    <property type="evidence" value="ECO:0007669"/>
    <property type="project" value="InterPro"/>
</dbReference>
<dbReference type="GO" id="GO:0016740">
    <property type="term" value="F:transferase activity"/>
    <property type="evidence" value="ECO:0007669"/>
    <property type="project" value="UniProtKB-KW"/>
</dbReference>
<dbReference type="SUPFAM" id="SSF52540">
    <property type="entry name" value="P-loop containing nucleoside triphosphate hydrolases"/>
    <property type="match status" value="1"/>
</dbReference>
<dbReference type="PANTHER" id="PTHR33540">
    <property type="entry name" value="TRNA THREONYLCARBAMOYLADENOSINE BIOSYNTHESIS PROTEIN TSAE"/>
    <property type="match status" value="1"/>
</dbReference>
<keyword evidence="4" id="KW-0963">Cytoplasm</keyword>
<dbReference type="PANTHER" id="PTHR33540:SF2">
    <property type="entry name" value="TRNA THREONYLCARBAMOYLADENOSINE BIOSYNTHESIS PROTEIN TSAE"/>
    <property type="match status" value="1"/>
</dbReference>
<proteinExistence type="inferred from homology"/>
<keyword evidence="6" id="KW-0479">Metal-binding</keyword>
<keyword evidence="7" id="KW-0547">Nucleotide-binding</keyword>
<evidence type="ECO:0000256" key="4">
    <source>
        <dbReference type="ARBA" id="ARBA00022490"/>
    </source>
</evidence>
<dbReference type="STRING" id="1798392.A3A79_04390"/>
<dbReference type="EMBL" id="MFJV01000001">
    <property type="protein sequence ID" value="OGG24395.1"/>
    <property type="molecule type" value="Genomic_DNA"/>
</dbReference>
<comment type="subcellular location">
    <subcellularLocation>
        <location evidence="1">Cytoplasm</location>
    </subcellularLocation>
</comment>
<comment type="caution">
    <text evidence="11">The sequence shown here is derived from an EMBL/GenBank/DDBJ whole genome shotgun (WGS) entry which is preliminary data.</text>
</comment>
<evidence type="ECO:0000256" key="6">
    <source>
        <dbReference type="ARBA" id="ARBA00022723"/>
    </source>
</evidence>
<dbReference type="InterPro" id="IPR027417">
    <property type="entry name" value="P-loop_NTPase"/>
</dbReference>
<keyword evidence="9" id="KW-0460">Magnesium</keyword>
<dbReference type="Proteomes" id="UP000178759">
    <property type="component" value="Unassembled WGS sequence"/>
</dbReference>
<accession>A0A1F6AI67</accession>
<dbReference type="GO" id="GO:0005737">
    <property type="term" value="C:cytoplasm"/>
    <property type="evidence" value="ECO:0007669"/>
    <property type="project" value="UniProtKB-SubCell"/>
</dbReference>
<keyword evidence="11" id="KW-0808">Transferase</keyword>
<dbReference type="AlphaFoldDB" id="A0A1F6AI67"/>
<dbReference type="GO" id="GO:0005524">
    <property type="term" value="F:ATP binding"/>
    <property type="evidence" value="ECO:0007669"/>
    <property type="project" value="UniProtKB-KW"/>
</dbReference>
<evidence type="ECO:0000256" key="10">
    <source>
        <dbReference type="ARBA" id="ARBA00032441"/>
    </source>
</evidence>
<dbReference type="Pfam" id="PF02367">
    <property type="entry name" value="TsaE"/>
    <property type="match status" value="1"/>
</dbReference>
<evidence type="ECO:0000313" key="11">
    <source>
        <dbReference type="EMBL" id="OGG24395.1"/>
    </source>
</evidence>
<evidence type="ECO:0000256" key="3">
    <source>
        <dbReference type="ARBA" id="ARBA00019010"/>
    </source>
</evidence>
<dbReference type="InterPro" id="IPR003442">
    <property type="entry name" value="T6A_TsaE"/>
</dbReference>
<keyword evidence="5" id="KW-0819">tRNA processing</keyword>
<reference evidence="11 12" key="1">
    <citation type="journal article" date="2016" name="Nat. Commun.">
        <title>Thousands of microbial genomes shed light on interconnected biogeochemical processes in an aquifer system.</title>
        <authorList>
            <person name="Anantharaman K."/>
            <person name="Brown C.T."/>
            <person name="Hug L.A."/>
            <person name="Sharon I."/>
            <person name="Castelle C.J."/>
            <person name="Probst A.J."/>
            <person name="Thomas B.C."/>
            <person name="Singh A."/>
            <person name="Wilkins M.J."/>
            <person name="Karaoz U."/>
            <person name="Brodie E.L."/>
            <person name="Williams K.H."/>
            <person name="Hubbard S.S."/>
            <person name="Banfield J.F."/>
        </authorList>
    </citation>
    <scope>NUCLEOTIDE SEQUENCE [LARGE SCALE GENOMIC DNA]</scope>
</reference>
<evidence type="ECO:0000256" key="8">
    <source>
        <dbReference type="ARBA" id="ARBA00022840"/>
    </source>
</evidence>
<gene>
    <name evidence="11" type="ORF">A3A79_04390</name>
</gene>
<organism evidence="11 12">
    <name type="scientific">Candidatus Gottesmanbacteria bacterium RIFCSPLOWO2_01_FULL_43_11b</name>
    <dbReference type="NCBI Taxonomy" id="1798392"/>
    <lineage>
        <taxon>Bacteria</taxon>
        <taxon>Candidatus Gottesmaniibacteriota</taxon>
    </lineage>
</organism>
<sequence>MGDRLADYLKKPLPICLYGDLGSGKTTFIQGLAKEFGITTRLLSPTFIIVRRYQLRKPFSFFYHIDLYRIESNLALEGLGISEILSDASSVIAIEWAEKLGELIPEKRIDVHFKVLENTNHEIRCKKSY</sequence>
<protein>
    <recommendedName>
        <fullName evidence="3">tRNA threonylcarbamoyladenosine biosynthesis protein TsaE</fullName>
    </recommendedName>
    <alternativeName>
        <fullName evidence="10">t(6)A37 threonylcarbamoyladenosine biosynthesis protein TsaE</fullName>
    </alternativeName>
</protein>
<name>A0A1F6AI67_9BACT</name>
<keyword evidence="8" id="KW-0067">ATP-binding</keyword>
<evidence type="ECO:0000256" key="9">
    <source>
        <dbReference type="ARBA" id="ARBA00022842"/>
    </source>
</evidence>
<evidence type="ECO:0000256" key="1">
    <source>
        <dbReference type="ARBA" id="ARBA00004496"/>
    </source>
</evidence>